<dbReference type="STRING" id="1859457.BET10_05680"/>
<comment type="caution">
    <text evidence="2">The sequence shown here is derived from an EMBL/GenBank/DDBJ whole genome shotgun (WGS) entry which is preliminary data.</text>
</comment>
<evidence type="ECO:0000313" key="2">
    <source>
        <dbReference type="EMBL" id="OHU92411.1"/>
    </source>
</evidence>
<feature type="signal peptide" evidence="1">
    <location>
        <begin position="1"/>
        <end position="32"/>
    </location>
</feature>
<protein>
    <submittedName>
        <fullName evidence="2">Uncharacterized protein</fullName>
    </submittedName>
</protein>
<dbReference type="OrthoDB" id="6283642at2"/>
<dbReference type="EMBL" id="MKJU01000008">
    <property type="protein sequence ID" value="OHU92411.1"/>
    <property type="molecule type" value="Genomic_DNA"/>
</dbReference>
<dbReference type="AlphaFoldDB" id="A0A1S1N2J6"/>
<dbReference type="Proteomes" id="UP000179786">
    <property type="component" value="Unassembled WGS sequence"/>
</dbReference>
<organism evidence="2 3">
    <name type="scientific">Pseudoalteromonas amylolytica</name>
    <dbReference type="NCBI Taxonomy" id="1859457"/>
    <lineage>
        <taxon>Bacteria</taxon>
        <taxon>Pseudomonadati</taxon>
        <taxon>Pseudomonadota</taxon>
        <taxon>Gammaproteobacteria</taxon>
        <taxon>Alteromonadales</taxon>
        <taxon>Pseudoalteromonadaceae</taxon>
        <taxon>Pseudoalteromonas</taxon>
    </lineage>
</organism>
<reference evidence="2 3" key="1">
    <citation type="submission" date="2016-09" db="EMBL/GenBank/DDBJ databases">
        <title>Pseudoalteromonas amylolytica sp. nov., isolated from the surface seawater.</title>
        <authorList>
            <person name="Wu Y.-H."/>
            <person name="Cheng H."/>
            <person name="Jin X.-B."/>
            <person name="Wang C.-S."/>
            <person name="Xu X.-W."/>
        </authorList>
    </citation>
    <scope>NUCLEOTIDE SEQUENCE [LARGE SCALE GENOMIC DNA]</scope>
    <source>
        <strain evidence="2 3">JW1</strain>
    </source>
</reference>
<evidence type="ECO:0000313" key="3">
    <source>
        <dbReference type="Proteomes" id="UP000179786"/>
    </source>
</evidence>
<sequence>MSLHPVSKQKYLLSIKVFIAATALTFSHFCMATIEAQFTHGSDKYVLKITSTAVTTATGPAQLFRYSVYENGKFVHSNASGGRMFSCRKEKPNVEPIRSEQGQIGWMIVGYAICGNTLSNNIELVIPVKNLWGGKTVYLNKTFVAKEPPYLVPTKDGSQVWFYQQNWGKGGTATSIFVPRKLFILKNADTASISKADVFDNIGILEQMAKDSWLKPNFISLFVAGIEDANPPLMQYAIDKYYQKEQ</sequence>
<evidence type="ECO:0000256" key="1">
    <source>
        <dbReference type="SAM" id="SignalP"/>
    </source>
</evidence>
<proteinExistence type="predicted"/>
<dbReference type="RefSeq" id="WP_070983545.1">
    <property type="nucleotide sequence ID" value="NZ_MKJU01000008.1"/>
</dbReference>
<keyword evidence="1" id="KW-0732">Signal</keyword>
<name>A0A1S1N2J6_9GAMM</name>
<accession>A0A1S1N2J6</accession>
<keyword evidence="3" id="KW-1185">Reference proteome</keyword>
<gene>
    <name evidence="2" type="ORF">BET10_05680</name>
</gene>
<feature type="chain" id="PRO_5010178245" evidence="1">
    <location>
        <begin position="33"/>
        <end position="246"/>
    </location>
</feature>